<keyword evidence="12" id="KW-0808">Transferase</keyword>
<organism evidence="12 13">
    <name type="scientific">Liquorilactobacillus ghanensis DSM 18630</name>
    <dbReference type="NCBI Taxonomy" id="1423750"/>
    <lineage>
        <taxon>Bacteria</taxon>
        <taxon>Bacillati</taxon>
        <taxon>Bacillota</taxon>
        <taxon>Bacilli</taxon>
        <taxon>Lactobacillales</taxon>
        <taxon>Lactobacillaceae</taxon>
        <taxon>Liquorilactobacillus</taxon>
    </lineage>
</organism>
<dbReference type="GO" id="GO:1901264">
    <property type="term" value="P:carbohydrate derivative transport"/>
    <property type="evidence" value="ECO:0007669"/>
    <property type="project" value="TreeGrafter"/>
</dbReference>
<evidence type="ECO:0000256" key="4">
    <source>
        <dbReference type="ARBA" id="ARBA00022597"/>
    </source>
</evidence>
<dbReference type="Pfam" id="PF02378">
    <property type="entry name" value="PTS_EIIC"/>
    <property type="match status" value="1"/>
</dbReference>
<dbReference type="GeneID" id="98319430"/>
<feature type="transmembrane region" description="Helical" evidence="10">
    <location>
        <begin position="358"/>
        <end position="377"/>
    </location>
</feature>
<dbReference type="GO" id="GO:0005886">
    <property type="term" value="C:plasma membrane"/>
    <property type="evidence" value="ECO:0007669"/>
    <property type="project" value="UniProtKB-SubCell"/>
</dbReference>
<sequence length="455" mass="49984">MNSGSNKIFQFLNNQLTEPMTKFSQFRIVRGITAAGTISMPFIITGSIFIFISAIPRSFPFLAGLWSVSLNKVANLYQLINTATMGIVAVYFCLAFGYEYTRIQAQEEKIDLVPLNGALLSLMAFVISVPELVFKSGVMSLLHTSTVIDGWRISNGITRFGATGIFTAIVMAIIAVKIYTYCVKHQWKIRLPKMVPIGVSNSIAFLIPTILIALVVVTINGFLIAVNTDIYRSIAIPFKLVTNLTNTWVFLLIVYFIVHVLWIVGIHGASIVTSLLTPIMLVNLAANQNGAHLPFAGEFNNTFVIVGGSGATLGMVIYITFFARSAQLSNLGKTSLVPALFNINEPILFGTPVVYNSYTAIPFFLAPMASMSIAYFATKLHMVNPPIAQVAWSTPIGLSSFIGSGGDWRTIILAIVCVIVAFVIWLPFIKHYDNKLFYNEQKKIHLTQNINGGNK</sequence>
<dbReference type="EMBL" id="AZGB01000018">
    <property type="protein sequence ID" value="KRM05718.1"/>
    <property type="molecule type" value="Genomic_DNA"/>
</dbReference>
<dbReference type="PATRIC" id="fig|1423750.3.peg.1460"/>
<feature type="domain" description="PTS EIIC type-3" evidence="11">
    <location>
        <begin position="12"/>
        <end position="428"/>
    </location>
</feature>
<feature type="transmembrane region" description="Helical" evidence="10">
    <location>
        <begin position="408"/>
        <end position="429"/>
    </location>
</feature>
<feature type="transmembrane region" description="Helical" evidence="10">
    <location>
        <begin position="246"/>
        <end position="264"/>
    </location>
</feature>
<keyword evidence="2 9" id="KW-0813">Transport</keyword>
<keyword evidence="8 9" id="KW-0472">Membrane</keyword>
<comment type="subcellular location">
    <subcellularLocation>
        <location evidence="1">Cell membrane</location>
        <topology evidence="1">Multi-pass membrane protein</topology>
    </subcellularLocation>
</comment>
<dbReference type="STRING" id="1423750.FC89_GL001425"/>
<dbReference type="NCBIfam" id="TIGR00410">
    <property type="entry name" value="lacE"/>
    <property type="match status" value="1"/>
</dbReference>
<dbReference type="PROSITE" id="PS51105">
    <property type="entry name" value="PTS_EIIC_TYPE_3"/>
    <property type="match status" value="1"/>
</dbReference>
<name>A0A0R1VSS6_9LACO</name>
<evidence type="ECO:0000259" key="11">
    <source>
        <dbReference type="PROSITE" id="PS51105"/>
    </source>
</evidence>
<dbReference type="PANTHER" id="PTHR33989:SF8">
    <property type="entry name" value="PERMEASE IIC COMPONENT"/>
    <property type="match status" value="1"/>
</dbReference>
<feature type="transmembrane region" description="Helical" evidence="10">
    <location>
        <begin position="203"/>
        <end position="226"/>
    </location>
</feature>
<feature type="transmembrane region" description="Helical" evidence="10">
    <location>
        <begin position="76"/>
        <end position="98"/>
    </location>
</feature>
<comment type="function">
    <text evidence="9">The phosphoenolpyruvate-dependent sugar phosphotransferase system (PTS), a major carbohydrate active -transport system, catalyzes the phosphorylation of incoming sugar substrates concomitant with their translocation across the cell membrane.</text>
</comment>
<gene>
    <name evidence="12" type="ORF">FC89_GL001425</name>
</gene>
<keyword evidence="4 9" id="KW-0762">Sugar transport</keyword>
<evidence type="ECO:0000313" key="13">
    <source>
        <dbReference type="Proteomes" id="UP000051451"/>
    </source>
</evidence>
<feature type="transmembrane region" description="Helical" evidence="10">
    <location>
        <begin position="303"/>
        <end position="323"/>
    </location>
</feature>
<protein>
    <recommendedName>
        <fullName evidence="9">Permease IIC component</fullName>
    </recommendedName>
</protein>
<feature type="transmembrane region" description="Helical" evidence="10">
    <location>
        <begin position="32"/>
        <end position="56"/>
    </location>
</feature>
<dbReference type="NCBIfam" id="NF007157">
    <property type="entry name" value="PRK09592.1"/>
    <property type="match status" value="1"/>
</dbReference>
<keyword evidence="13" id="KW-1185">Reference proteome</keyword>
<evidence type="ECO:0000256" key="5">
    <source>
        <dbReference type="ARBA" id="ARBA00022683"/>
    </source>
</evidence>
<feature type="transmembrane region" description="Helical" evidence="10">
    <location>
        <begin position="110"/>
        <end position="129"/>
    </location>
</feature>
<evidence type="ECO:0000256" key="6">
    <source>
        <dbReference type="ARBA" id="ARBA00022692"/>
    </source>
</evidence>
<evidence type="ECO:0000256" key="8">
    <source>
        <dbReference type="ARBA" id="ARBA00023136"/>
    </source>
</evidence>
<evidence type="ECO:0000256" key="9">
    <source>
        <dbReference type="PIRNR" id="PIRNR006351"/>
    </source>
</evidence>
<accession>A0A0R1VSS6</accession>
<proteinExistence type="predicted"/>
<dbReference type="InterPro" id="IPR051088">
    <property type="entry name" value="PTS_Sugar-EIIC/EIIB"/>
</dbReference>
<dbReference type="GO" id="GO:0008982">
    <property type="term" value="F:protein-N(PI)-phosphohistidine-sugar phosphotransferase activity"/>
    <property type="evidence" value="ECO:0007669"/>
    <property type="project" value="UniProtKB-UniRule"/>
</dbReference>
<evidence type="ECO:0000256" key="2">
    <source>
        <dbReference type="ARBA" id="ARBA00022448"/>
    </source>
</evidence>
<evidence type="ECO:0000256" key="7">
    <source>
        <dbReference type="ARBA" id="ARBA00022989"/>
    </source>
</evidence>
<keyword evidence="5" id="KW-0598">Phosphotransferase system</keyword>
<dbReference type="Proteomes" id="UP000051451">
    <property type="component" value="Unassembled WGS sequence"/>
</dbReference>
<reference evidence="12 13" key="1">
    <citation type="journal article" date="2015" name="Genome Announc.">
        <title>Expanding the biotechnology potential of lactobacilli through comparative genomics of 213 strains and associated genera.</title>
        <authorList>
            <person name="Sun Z."/>
            <person name="Harris H.M."/>
            <person name="McCann A."/>
            <person name="Guo C."/>
            <person name="Argimon S."/>
            <person name="Zhang W."/>
            <person name="Yang X."/>
            <person name="Jeffery I.B."/>
            <person name="Cooney J.C."/>
            <person name="Kagawa T.F."/>
            <person name="Liu W."/>
            <person name="Song Y."/>
            <person name="Salvetti E."/>
            <person name="Wrobel A."/>
            <person name="Rasinkangas P."/>
            <person name="Parkhill J."/>
            <person name="Rea M.C."/>
            <person name="O'Sullivan O."/>
            <person name="Ritari J."/>
            <person name="Douillard F.P."/>
            <person name="Paul Ross R."/>
            <person name="Yang R."/>
            <person name="Briner A.E."/>
            <person name="Felis G.E."/>
            <person name="de Vos W.M."/>
            <person name="Barrangou R."/>
            <person name="Klaenhammer T.R."/>
            <person name="Caufield P.W."/>
            <person name="Cui Y."/>
            <person name="Zhang H."/>
            <person name="O'Toole P.W."/>
        </authorList>
    </citation>
    <scope>NUCLEOTIDE SEQUENCE [LARGE SCALE GENOMIC DNA]</scope>
    <source>
        <strain evidence="12 13">DSM 18630</strain>
    </source>
</reference>
<dbReference type="RefSeq" id="WP_057872154.1">
    <property type="nucleotide sequence ID" value="NZ_AZGB01000018.1"/>
</dbReference>
<dbReference type="GO" id="GO:0009401">
    <property type="term" value="P:phosphoenolpyruvate-dependent sugar phosphotransferase system"/>
    <property type="evidence" value="ECO:0007669"/>
    <property type="project" value="UniProtKB-KW"/>
</dbReference>
<dbReference type="PANTHER" id="PTHR33989">
    <property type="match status" value="1"/>
</dbReference>
<dbReference type="InterPro" id="IPR004501">
    <property type="entry name" value="PTS_EIIC_3"/>
</dbReference>
<dbReference type="InterPro" id="IPR003352">
    <property type="entry name" value="PTS_EIIC"/>
</dbReference>
<keyword evidence="3 9" id="KW-1003">Cell membrane</keyword>
<dbReference type="InterPro" id="IPR004796">
    <property type="entry name" value="PTS_IIC_cello"/>
</dbReference>
<feature type="transmembrane region" description="Helical" evidence="10">
    <location>
        <begin position="271"/>
        <end position="291"/>
    </location>
</feature>
<evidence type="ECO:0000256" key="3">
    <source>
        <dbReference type="ARBA" id="ARBA00022475"/>
    </source>
</evidence>
<dbReference type="AlphaFoldDB" id="A0A0R1VSS6"/>
<evidence type="ECO:0000313" key="12">
    <source>
        <dbReference type="EMBL" id="KRM05718.1"/>
    </source>
</evidence>
<keyword evidence="6 10" id="KW-0812">Transmembrane</keyword>
<evidence type="ECO:0000256" key="10">
    <source>
        <dbReference type="SAM" id="Phobius"/>
    </source>
</evidence>
<comment type="caution">
    <text evidence="12">The sequence shown here is derived from an EMBL/GenBank/DDBJ whole genome shotgun (WGS) entry which is preliminary data.</text>
</comment>
<dbReference type="OrthoDB" id="1550290at2"/>
<evidence type="ECO:0000256" key="1">
    <source>
        <dbReference type="ARBA" id="ARBA00004651"/>
    </source>
</evidence>
<feature type="transmembrane region" description="Helical" evidence="10">
    <location>
        <begin position="160"/>
        <end position="182"/>
    </location>
</feature>
<keyword evidence="7 10" id="KW-1133">Transmembrane helix</keyword>
<dbReference type="PIRSF" id="PIRSF006351">
    <property type="entry name" value="PTS_EIIC-Cellobiose"/>
    <property type="match status" value="1"/>
</dbReference>